<protein>
    <recommendedName>
        <fullName evidence="1">Plasmid pRiA4b Orf3-like domain-containing protein</fullName>
    </recommendedName>
</protein>
<name>A0A1Z4C1Y0_9GAMM</name>
<accession>A0A1Z4C1Y0</accession>
<sequence length="185" mass="21330">MAKKAPTAIYQLKISLRDARPPIWRRLLVADTTTLAKLHEIIQIAMGWENYHLHQFITDRTFYGKPSADDWDEVLDERKYTLAQIAPTLKQKFQYEYDFGDGWRHDVLVEKILAPEPKQKYPVCIKGKRACPPENVGGVWGYEEFVAAIQDPAHLEHDSYLDWVGGEFDPEAFALAQINEELGEL</sequence>
<dbReference type="SUPFAM" id="SSF159941">
    <property type="entry name" value="MM3350-like"/>
    <property type="match status" value="1"/>
</dbReference>
<dbReference type="EMBL" id="CP022129">
    <property type="protein sequence ID" value="ASF47514.1"/>
    <property type="molecule type" value="Genomic_DNA"/>
</dbReference>
<gene>
    <name evidence="2" type="ORF">CEK71_16390</name>
</gene>
<dbReference type="OrthoDB" id="9816539at2"/>
<evidence type="ECO:0000313" key="2">
    <source>
        <dbReference type="EMBL" id="ASF47514.1"/>
    </source>
</evidence>
<evidence type="ECO:0000313" key="3">
    <source>
        <dbReference type="Proteomes" id="UP000197019"/>
    </source>
</evidence>
<dbReference type="AlphaFoldDB" id="A0A1Z4C1Y0"/>
<feature type="domain" description="Plasmid pRiA4b Orf3-like" evidence="1">
    <location>
        <begin position="9"/>
        <end position="175"/>
    </location>
</feature>
<dbReference type="Pfam" id="PF07929">
    <property type="entry name" value="PRiA4_ORF3"/>
    <property type="match status" value="1"/>
</dbReference>
<dbReference type="RefSeq" id="WP_088620386.1">
    <property type="nucleotide sequence ID" value="NZ_CP022129.1"/>
</dbReference>
<keyword evidence="3" id="KW-1185">Reference proteome</keyword>
<proteinExistence type="predicted"/>
<evidence type="ECO:0000259" key="1">
    <source>
        <dbReference type="Pfam" id="PF07929"/>
    </source>
</evidence>
<dbReference type="Proteomes" id="UP000197019">
    <property type="component" value="Chromosome"/>
</dbReference>
<dbReference type="PANTHER" id="PTHR41878:SF1">
    <property type="entry name" value="TNPR PROTEIN"/>
    <property type="match status" value="1"/>
</dbReference>
<reference evidence="2 3" key="1">
    <citation type="submission" date="2017-06" db="EMBL/GenBank/DDBJ databases">
        <title>Genome Sequencing of the methanotroph Methylovulum psychrotolerants str. HV10-M2 isolated from a high-altitude environment.</title>
        <authorList>
            <person name="Mateos-Rivera A."/>
        </authorList>
    </citation>
    <scope>NUCLEOTIDE SEQUENCE [LARGE SCALE GENOMIC DNA]</scope>
    <source>
        <strain evidence="2 3">HV10_M2</strain>
    </source>
</reference>
<dbReference type="Gene3D" id="3.10.290.30">
    <property type="entry name" value="MM3350-like"/>
    <property type="match status" value="1"/>
</dbReference>
<dbReference type="InterPro" id="IPR024047">
    <property type="entry name" value="MM3350-like_sf"/>
</dbReference>
<dbReference type="InterPro" id="IPR012912">
    <property type="entry name" value="Plasmid_pRiA4b_Orf3-like"/>
</dbReference>
<dbReference type="PANTHER" id="PTHR41878">
    <property type="entry name" value="LEXA REPRESSOR-RELATED"/>
    <property type="match status" value="1"/>
</dbReference>
<organism evidence="2 3">
    <name type="scientific">Methylovulum psychrotolerans</name>
    <dbReference type="NCBI Taxonomy" id="1704499"/>
    <lineage>
        <taxon>Bacteria</taxon>
        <taxon>Pseudomonadati</taxon>
        <taxon>Pseudomonadota</taxon>
        <taxon>Gammaproteobacteria</taxon>
        <taxon>Methylococcales</taxon>
        <taxon>Methylococcaceae</taxon>
        <taxon>Methylovulum</taxon>
    </lineage>
</organism>
<dbReference type="KEGG" id="mpsy:CEK71_16390"/>